<dbReference type="SUPFAM" id="SSF54637">
    <property type="entry name" value="Thioesterase/thiol ester dehydrase-isomerase"/>
    <property type="match status" value="1"/>
</dbReference>
<dbReference type="GO" id="GO:0005739">
    <property type="term" value="C:mitochondrion"/>
    <property type="evidence" value="ECO:0007669"/>
    <property type="project" value="TreeGrafter"/>
</dbReference>
<evidence type="ECO:0000259" key="1">
    <source>
        <dbReference type="Pfam" id="PF01575"/>
    </source>
</evidence>
<sequence length="155" mass="17344">MLIRSLHCSKLQCLSLRGFTSVTPQQVLAPRDVLRKARAFTEEDFLRYSKVSFDSNPLLIESAAAKDVGFQGPLVHGMLVASLFPHIISTHFFPVCIGDEIIGEVQATNLKENRNRYLAKFKTRCFKNGELVAIDGETVALLPTLTVKQEQHKES</sequence>
<comment type="caution">
    <text evidence="2">The sequence shown here is derived from an EMBL/GenBank/DDBJ whole genome shotgun (WGS) entry which is preliminary data.</text>
</comment>
<feature type="domain" description="MaoC-like" evidence="1">
    <location>
        <begin position="35"/>
        <end position="92"/>
    </location>
</feature>
<protein>
    <recommendedName>
        <fullName evidence="1">MaoC-like domain-containing protein</fullName>
    </recommendedName>
</protein>
<name>A0AAN9RNJ9_PHACN</name>
<reference evidence="2 3" key="1">
    <citation type="submission" date="2024-01" db="EMBL/GenBank/DDBJ databases">
        <title>The genomes of 5 underutilized Papilionoideae crops provide insights into root nodulation and disease resistanc.</title>
        <authorList>
            <person name="Jiang F."/>
        </authorList>
    </citation>
    <scope>NUCLEOTIDE SEQUENCE [LARGE SCALE GENOMIC DNA]</scope>
    <source>
        <strain evidence="2">JINMINGXINNONG_FW02</strain>
        <tissue evidence="2">Leaves</tissue>
    </source>
</reference>
<dbReference type="InterPro" id="IPR002539">
    <property type="entry name" value="MaoC-like_dom"/>
</dbReference>
<dbReference type="Gene3D" id="3.10.129.10">
    <property type="entry name" value="Hotdog Thioesterase"/>
    <property type="match status" value="1"/>
</dbReference>
<dbReference type="EMBL" id="JAYMYR010000003">
    <property type="protein sequence ID" value="KAK7372678.1"/>
    <property type="molecule type" value="Genomic_DNA"/>
</dbReference>
<organism evidence="2 3">
    <name type="scientific">Phaseolus coccineus</name>
    <name type="common">Scarlet runner bean</name>
    <name type="synonym">Phaseolus multiflorus</name>
    <dbReference type="NCBI Taxonomy" id="3886"/>
    <lineage>
        <taxon>Eukaryota</taxon>
        <taxon>Viridiplantae</taxon>
        <taxon>Streptophyta</taxon>
        <taxon>Embryophyta</taxon>
        <taxon>Tracheophyta</taxon>
        <taxon>Spermatophyta</taxon>
        <taxon>Magnoliopsida</taxon>
        <taxon>eudicotyledons</taxon>
        <taxon>Gunneridae</taxon>
        <taxon>Pentapetalae</taxon>
        <taxon>rosids</taxon>
        <taxon>fabids</taxon>
        <taxon>Fabales</taxon>
        <taxon>Fabaceae</taxon>
        <taxon>Papilionoideae</taxon>
        <taxon>50 kb inversion clade</taxon>
        <taxon>NPAAA clade</taxon>
        <taxon>indigoferoid/millettioid clade</taxon>
        <taxon>Phaseoleae</taxon>
        <taxon>Phaseolus</taxon>
    </lineage>
</organism>
<evidence type="ECO:0000313" key="2">
    <source>
        <dbReference type="EMBL" id="KAK7372678.1"/>
    </source>
</evidence>
<dbReference type="Pfam" id="PF01575">
    <property type="entry name" value="MaoC_dehydratas"/>
    <property type="match status" value="1"/>
</dbReference>
<dbReference type="AlphaFoldDB" id="A0AAN9RNJ9"/>
<keyword evidence="3" id="KW-1185">Reference proteome</keyword>
<accession>A0AAN9RNJ9</accession>
<dbReference type="PANTHER" id="PTHR43437:SF3">
    <property type="entry name" value="HYDROXYACYL-THIOESTER DEHYDRATASE TYPE 2, MITOCHONDRIAL"/>
    <property type="match status" value="1"/>
</dbReference>
<proteinExistence type="predicted"/>
<dbReference type="Proteomes" id="UP001374584">
    <property type="component" value="Unassembled WGS sequence"/>
</dbReference>
<dbReference type="PANTHER" id="PTHR43437">
    <property type="entry name" value="HYDROXYACYL-THIOESTER DEHYDRATASE TYPE 2, MITOCHONDRIAL-RELATED"/>
    <property type="match status" value="1"/>
</dbReference>
<evidence type="ECO:0000313" key="3">
    <source>
        <dbReference type="Proteomes" id="UP001374584"/>
    </source>
</evidence>
<dbReference type="GO" id="GO:0006633">
    <property type="term" value="P:fatty acid biosynthetic process"/>
    <property type="evidence" value="ECO:0007669"/>
    <property type="project" value="TreeGrafter"/>
</dbReference>
<dbReference type="InterPro" id="IPR050965">
    <property type="entry name" value="UPF0336/Enoyl-CoA_hydratase"/>
</dbReference>
<gene>
    <name evidence="2" type="ORF">VNO80_06065</name>
</gene>
<dbReference type="InterPro" id="IPR029069">
    <property type="entry name" value="HotDog_dom_sf"/>
</dbReference>
<dbReference type="GO" id="GO:0019171">
    <property type="term" value="F:(3R)-hydroxyacyl-[acyl-carrier-protein] dehydratase activity"/>
    <property type="evidence" value="ECO:0007669"/>
    <property type="project" value="TreeGrafter"/>
</dbReference>